<protein>
    <submittedName>
        <fullName evidence="1">Uncharacterized protein</fullName>
    </submittedName>
</protein>
<organism evidence="1 2">
    <name type="scientific">Nesidiocoris tenuis</name>
    <dbReference type="NCBI Taxonomy" id="355587"/>
    <lineage>
        <taxon>Eukaryota</taxon>
        <taxon>Metazoa</taxon>
        <taxon>Ecdysozoa</taxon>
        <taxon>Arthropoda</taxon>
        <taxon>Hexapoda</taxon>
        <taxon>Insecta</taxon>
        <taxon>Pterygota</taxon>
        <taxon>Neoptera</taxon>
        <taxon>Paraneoptera</taxon>
        <taxon>Hemiptera</taxon>
        <taxon>Heteroptera</taxon>
        <taxon>Panheteroptera</taxon>
        <taxon>Cimicomorpha</taxon>
        <taxon>Miridae</taxon>
        <taxon>Dicyphina</taxon>
        <taxon>Nesidiocoris</taxon>
    </lineage>
</organism>
<gene>
    <name evidence="1" type="ORF">NTEN_LOCUS23748</name>
</gene>
<name>A0A6H5HSL4_9HEMI</name>
<dbReference type="AlphaFoldDB" id="A0A6H5HSL4"/>
<keyword evidence="2" id="KW-1185">Reference proteome</keyword>
<evidence type="ECO:0000313" key="2">
    <source>
        <dbReference type="Proteomes" id="UP000479000"/>
    </source>
</evidence>
<sequence length="54" mass="6626">MWSSLNKYATKKLKNAGTMDIFFFFKWSQGLPRENFYFQLTNWNFSFRWIFALG</sequence>
<accession>A0A6H5HSL4</accession>
<proteinExistence type="predicted"/>
<dbReference type="EMBL" id="CADCXU010035045">
    <property type="protein sequence ID" value="CAB0020143.1"/>
    <property type="molecule type" value="Genomic_DNA"/>
</dbReference>
<evidence type="ECO:0000313" key="1">
    <source>
        <dbReference type="EMBL" id="CAB0020143.1"/>
    </source>
</evidence>
<feature type="non-terminal residue" evidence="1">
    <location>
        <position position="54"/>
    </location>
</feature>
<dbReference type="Proteomes" id="UP000479000">
    <property type="component" value="Unassembled WGS sequence"/>
</dbReference>
<reference evidence="1 2" key="1">
    <citation type="submission" date="2020-02" db="EMBL/GenBank/DDBJ databases">
        <authorList>
            <person name="Ferguson B K."/>
        </authorList>
    </citation>
    <scope>NUCLEOTIDE SEQUENCE [LARGE SCALE GENOMIC DNA]</scope>
</reference>